<dbReference type="Pfam" id="PF14025">
    <property type="entry name" value="DUF4241"/>
    <property type="match status" value="1"/>
</dbReference>
<dbReference type="RefSeq" id="WP_359205263.1">
    <property type="nucleotide sequence ID" value="NZ_JBEZAM010000005.1"/>
</dbReference>
<gene>
    <name evidence="1" type="ORF">AB0A76_06275</name>
</gene>
<proteinExistence type="predicted"/>
<keyword evidence="2" id="KW-1185">Reference proteome</keyword>
<dbReference type="EMBL" id="JBEZAM010000005">
    <property type="protein sequence ID" value="MEU7292804.1"/>
    <property type="molecule type" value="Genomic_DNA"/>
</dbReference>
<sequence length="214" mass="23422">MSMTPPDYAHWFTPGAVVPTEDRKDVTFGVREVGELELPTGRLVACDPIVHLCDDDERPEPFTVTVPPGRYRVQTAEASFTYPYDHTVNAAARLVIRDTPVARWEPAVVPGEDAPEDDYFGYGVDAGAGCFLDTVAHHSFPGTDDESGVVWDGLDNSPSFPTAFVAEGENGHNIAVFTSGWGDGLYATWIGRDAEGEVVCFVTDFRPFRFTRTA</sequence>
<comment type="caution">
    <text evidence="1">The sequence shown here is derived from an EMBL/GenBank/DDBJ whole genome shotgun (WGS) entry which is preliminary data.</text>
</comment>
<dbReference type="Proteomes" id="UP001551210">
    <property type="component" value="Unassembled WGS sequence"/>
</dbReference>
<evidence type="ECO:0000313" key="1">
    <source>
        <dbReference type="EMBL" id="MEU7292804.1"/>
    </source>
</evidence>
<organism evidence="1 2">
    <name type="scientific">Streptomyces exfoliatus</name>
    <name type="common">Streptomyces hydrogenans</name>
    <dbReference type="NCBI Taxonomy" id="1905"/>
    <lineage>
        <taxon>Bacteria</taxon>
        <taxon>Bacillati</taxon>
        <taxon>Actinomycetota</taxon>
        <taxon>Actinomycetes</taxon>
        <taxon>Kitasatosporales</taxon>
        <taxon>Streptomycetaceae</taxon>
        <taxon>Streptomyces</taxon>
    </lineage>
</organism>
<protein>
    <submittedName>
        <fullName evidence="1">DUF4241 domain-containing protein</fullName>
    </submittedName>
</protein>
<accession>A0ABV3CRI5</accession>
<name>A0ABV3CRI5_STREX</name>
<evidence type="ECO:0000313" key="2">
    <source>
        <dbReference type="Proteomes" id="UP001551210"/>
    </source>
</evidence>
<dbReference type="InterPro" id="IPR025335">
    <property type="entry name" value="DUF4241"/>
</dbReference>
<reference evidence="1 2" key="1">
    <citation type="submission" date="2024-06" db="EMBL/GenBank/DDBJ databases">
        <title>The Natural Products Discovery Center: Release of the First 8490 Sequenced Strains for Exploring Actinobacteria Biosynthetic Diversity.</title>
        <authorList>
            <person name="Kalkreuter E."/>
            <person name="Kautsar S.A."/>
            <person name="Yang D."/>
            <person name="Bader C.D."/>
            <person name="Teijaro C.N."/>
            <person name="Fluegel L."/>
            <person name="Davis C.M."/>
            <person name="Simpson J.R."/>
            <person name="Lauterbach L."/>
            <person name="Steele A.D."/>
            <person name="Gui C."/>
            <person name="Meng S."/>
            <person name="Li G."/>
            <person name="Viehrig K."/>
            <person name="Ye F."/>
            <person name="Su P."/>
            <person name="Kiefer A.F."/>
            <person name="Nichols A."/>
            <person name="Cepeda A.J."/>
            <person name="Yan W."/>
            <person name="Fan B."/>
            <person name="Jiang Y."/>
            <person name="Adhikari A."/>
            <person name="Zheng C.-J."/>
            <person name="Schuster L."/>
            <person name="Cowan T.M."/>
            <person name="Smanski M.J."/>
            <person name="Chevrette M.G."/>
            <person name="De Carvalho L.P.S."/>
            <person name="Shen B."/>
        </authorList>
    </citation>
    <scope>NUCLEOTIDE SEQUENCE [LARGE SCALE GENOMIC DNA]</scope>
    <source>
        <strain evidence="1 2">NPDC045705</strain>
    </source>
</reference>